<sequence length="2088" mass="232986">MTGLPTYIVETLWEDEEFILSRRVSNDERFPLLIYAPVSTHPTVEAVARLDHAYALRDELDSAWAARPVALERRDGRSVLLMEDPGGSVLARMIGKAWDLTPFLHVAIGLAVALGRLHSRGLIHKDIKPSNILVNIDSGELWLLGFGIASRLPRERRAPEPPEIIAGTLAYIAPEQTGRMNRSIDARGDLYSLGVTLYEMLTGTLPFTASDPMEWIHCHIARQPMPPDERVNGIPKPVAAIVMKLLAKTAEDRYQTASGVAVDLEHCLKTWEADHRIDPFPLGAHDVSDRLLISERLYGREAEIDALVAAFDRVVSEGTTELVLVSGYSGIGKSSVVNELHKILVPPRGLFASGKFDQYKRDIPYATLAQALQSLVRQVLSKNDAELGRWRSALLEALGANGALIVDLIPEVSLIVGEQPAVAELPPQEAQTRFQQVFRRFLGVFAQAEHPLALFLDDLQWLDRATLDLLEHLSTHPDVRHLLLVGAYRDQEVGPSHALARTLGAIRNAKGRVQEIVLAPLLPIDVRHLIVDALHSNPVVAQPLVQLVYEKTGGNPFFTIQFLMVLDEEALLAFDHGTAAWTWDMARIRAKGFTENVVDFMATKLNRLPDKTRDFLGKLACLGNSGQTTTSSMVFGVSEDEIHVALWEVVRAGFILRQEGAYVFLHDRIHEAAYRLVSEDERLATHLQIGRILAERTTPAEIDKKIFEIVNQLDRGAALIQLPEERQQVADLNLRAGKRARTSTAYASALTYFAAGRALLGNDCWERQHRLVFDLELHLAECEFLTGELVSAEKRLSALVGRAATVVDRAAVTQLRLALYLTLDRPDRAIEVGLEYLRNVGIEWSQQPSEEDVRQELDRMWQLVDGRSIEQLIDLPLMGDLGWRATMDVLSGLFAPTLLTDSNLYDLVVLRMATLSLEHGNCDASCYAYAHINRVLGFRFGDYQTALRFGQLACDLVQNRGLDRFEARVYASFGAFAIPWMKDLVASRALIRRGFDMANARGDLTYAVFGFKNLITNLLVSGEPLGDVQREAEQGLAYARKARFGFAIDWFTGQLMLIRALRGVSLDFNSLDNAGYGDGWYERHLKDEPPLALCTCTYWIHKLQACVLAQDYPAALEAVANAAGLLWSTRSFLEAADYHFYGALARAAACDAAESEERAQHLDALLDHHRQLMVWAGNCPASFANRAALVGAEIARLEGRDLDAMRFYEEAIRSAREHRFIQNEGIAHELASRFYATRDFETIAETYLRNARYCYLRWGADAKVRQLDQLHAHLRGGPARPSATSTISTPVEQLDLATVIKVSQAVWGEIVLEKLIDTLMRTALEHAGAERGLLILPRDDQLRIAAEAITNGDTVIVATREASVAVAALPESIVHYVVRSHESVILDDASAENPFSTDMYVHQQHARSILCLPLINRAKLIGVLYLENNLIPHVFTPTRISVLKLLALQAAISLENTRLYGDLQQREAKIRRLVDANIMGICLWKLEGEVVEANEALLHMVGYSREDLLSGRVRWTDLTPEEWRDVDERALKELRAVGTFHPVEKEYFRKDGSRVPVLVGGALFEESGNEGVAFVLDLTERKLAENALRESQENLARTEQFSLVMATHTDLEGRWLKVPPTLCKLLGYTEDELLGRRFHEFTHPDDAESEWSQCARLIRGEFKSFDLEKRYIRNDGSVLWVYLNASVVLDANGAPVHLRIYIRDITQGKQQEQALRQSEERYRTLAETATDVIVAIDQTSTILFVNRAVEKAFGYTPAEIVGQKITVLMPERLRQRHEQAIRAYLDTGEKHISWDAVSLPGLHKSGREIILDVSFAEVGSGEERFFSGILRDVTERRRTEEALRKTQAELAHVARIATLGEMSASIVHEVNQPLAAVVNSAGAALRWLDAQNLEKARRSVSRAVAEGHRASEIIGRIRALAKKAPPQKDWLDVNETIHEVIALARGEIQRNGVALETRLSDDVPTILADRIQLQQVLLNLMMNAIEAMNGVEKNARELLVRSAADESKHVLIAVEDSGPGFDPHSLDHLFDAFYTTKPQGLGMGLAISRSLIEAHSGRLWATANAPRGAVFQFMLPVNSEEMAYGAGR</sequence>
<dbReference type="Pfam" id="PF13426">
    <property type="entry name" value="PAS_9"/>
    <property type="match status" value="2"/>
</dbReference>
<dbReference type="PANTHER" id="PTHR43642:SF1">
    <property type="entry name" value="HYBRID SIGNAL TRANSDUCTION HISTIDINE KINASE G"/>
    <property type="match status" value="1"/>
</dbReference>
<dbReference type="InterPro" id="IPR011009">
    <property type="entry name" value="Kinase-like_dom_sf"/>
</dbReference>
<dbReference type="EMBL" id="NWTC01000045">
    <property type="protein sequence ID" value="PDT44046.1"/>
    <property type="molecule type" value="Genomic_DNA"/>
</dbReference>
<evidence type="ECO:0000259" key="10">
    <source>
        <dbReference type="PROSITE" id="PS50109"/>
    </source>
</evidence>
<dbReference type="GO" id="GO:0042802">
    <property type="term" value="F:identical protein binding"/>
    <property type="evidence" value="ECO:0007669"/>
    <property type="project" value="UniProtKB-ARBA"/>
</dbReference>
<dbReference type="GO" id="GO:0009882">
    <property type="term" value="F:blue light photoreceptor activity"/>
    <property type="evidence" value="ECO:0007669"/>
    <property type="project" value="UniProtKB-ARBA"/>
</dbReference>
<keyword evidence="7" id="KW-0067">ATP-binding</keyword>
<keyword evidence="8" id="KW-0902">Two-component regulatory system</keyword>
<dbReference type="InterPro" id="IPR008271">
    <property type="entry name" value="Ser/Thr_kinase_AS"/>
</dbReference>
<dbReference type="SMART" id="SM00388">
    <property type="entry name" value="HisKA"/>
    <property type="match status" value="1"/>
</dbReference>
<dbReference type="InterPro" id="IPR003661">
    <property type="entry name" value="HisK_dim/P_dom"/>
</dbReference>
<dbReference type="InterPro" id="IPR029016">
    <property type="entry name" value="GAF-like_dom_sf"/>
</dbReference>
<evidence type="ECO:0000256" key="1">
    <source>
        <dbReference type="ARBA" id="ARBA00000085"/>
    </source>
</evidence>
<evidence type="ECO:0000259" key="9">
    <source>
        <dbReference type="PROSITE" id="PS50011"/>
    </source>
</evidence>
<dbReference type="Pfam" id="PF00989">
    <property type="entry name" value="PAS"/>
    <property type="match status" value="1"/>
</dbReference>
<dbReference type="InterPro" id="IPR000700">
    <property type="entry name" value="PAS-assoc_C"/>
</dbReference>
<keyword evidence="3" id="KW-0597">Phosphoprotein</keyword>
<accession>A0A2A6LP82</accession>
<dbReference type="PRINTS" id="PR00344">
    <property type="entry name" value="BCTRLSENSOR"/>
</dbReference>
<dbReference type="SUPFAM" id="SSF55785">
    <property type="entry name" value="PYP-like sensor domain (PAS domain)"/>
    <property type="match status" value="3"/>
</dbReference>
<feature type="domain" description="PAC" evidence="12">
    <location>
        <begin position="1541"/>
        <end position="1590"/>
    </location>
</feature>
<dbReference type="SMART" id="SM00220">
    <property type="entry name" value="S_TKc"/>
    <property type="match status" value="1"/>
</dbReference>
<evidence type="ECO:0000256" key="5">
    <source>
        <dbReference type="ARBA" id="ARBA00022741"/>
    </source>
</evidence>
<dbReference type="InterPro" id="IPR041664">
    <property type="entry name" value="AAA_16"/>
</dbReference>
<dbReference type="InterPro" id="IPR027417">
    <property type="entry name" value="P-loop_NTPase"/>
</dbReference>
<dbReference type="InterPro" id="IPR035965">
    <property type="entry name" value="PAS-like_dom_sf"/>
</dbReference>
<organism evidence="13 14">
    <name type="scientific">Rhizobium fredii</name>
    <name type="common">Sinorhizobium fredii</name>
    <dbReference type="NCBI Taxonomy" id="380"/>
    <lineage>
        <taxon>Bacteria</taxon>
        <taxon>Pseudomonadati</taxon>
        <taxon>Pseudomonadota</taxon>
        <taxon>Alphaproteobacteria</taxon>
        <taxon>Hyphomicrobiales</taxon>
        <taxon>Rhizobiaceae</taxon>
        <taxon>Sinorhizobium/Ensifer group</taxon>
        <taxon>Sinorhizobium</taxon>
    </lineage>
</organism>
<dbReference type="Gene3D" id="3.30.450.40">
    <property type="match status" value="1"/>
</dbReference>
<keyword evidence="6 13" id="KW-0418">Kinase</keyword>
<dbReference type="PROSITE" id="PS00108">
    <property type="entry name" value="PROTEIN_KINASE_ST"/>
    <property type="match status" value="1"/>
</dbReference>
<dbReference type="Gene3D" id="3.30.450.20">
    <property type="entry name" value="PAS domain"/>
    <property type="match status" value="3"/>
</dbReference>
<evidence type="ECO:0000256" key="7">
    <source>
        <dbReference type="ARBA" id="ARBA00022840"/>
    </source>
</evidence>
<dbReference type="Gene3D" id="3.30.565.10">
    <property type="entry name" value="Histidine kinase-like ATPase, C-terminal domain"/>
    <property type="match status" value="1"/>
</dbReference>
<feature type="domain" description="PAS" evidence="11">
    <location>
        <begin position="1610"/>
        <end position="1661"/>
    </location>
</feature>
<dbReference type="GO" id="GO:0000155">
    <property type="term" value="F:phosphorelay sensor kinase activity"/>
    <property type="evidence" value="ECO:0007669"/>
    <property type="project" value="InterPro"/>
</dbReference>
<dbReference type="RefSeq" id="WP_042778563.1">
    <property type="nucleotide sequence ID" value="NZ_NWTC01000045.1"/>
</dbReference>
<dbReference type="InterPro" id="IPR036890">
    <property type="entry name" value="HATPase_C_sf"/>
</dbReference>
<dbReference type="PROSITE" id="PS50113">
    <property type="entry name" value="PAC"/>
    <property type="match status" value="3"/>
</dbReference>
<dbReference type="Pfam" id="PF13191">
    <property type="entry name" value="AAA_16"/>
    <property type="match status" value="1"/>
</dbReference>
<dbReference type="PROSITE" id="PS50112">
    <property type="entry name" value="PAS"/>
    <property type="match status" value="3"/>
</dbReference>
<dbReference type="SUPFAM" id="SSF56112">
    <property type="entry name" value="Protein kinase-like (PK-like)"/>
    <property type="match status" value="1"/>
</dbReference>
<feature type="domain" description="PAS" evidence="11">
    <location>
        <begin position="1466"/>
        <end position="1510"/>
    </location>
</feature>
<dbReference type="Pfam" id="PF00512">
    <property type="entry name" value="HisKA"/>
    <property type="match status" value="1"/>
</dbReference>
<dbReference type="InterPro" id="IPR000719">
    <property type="entry name" value="Prot_kinase_dom"/>
</dbReference>
<dbReference type="CDD" id="cd00082">
    <property type="entry name" value="HisKA"/>
    <property type="match status" value="1"/>
</dbReference>
<dbReference type="FunFam" id="3.30.565.10:FF:000042">
    <property type="entry name" value="Two-component sensor histidine kinase KdpD"/>
    <property type="match status" value="1"/>
</dbReference>
<dbReference type="InterPro" id="IPR003018">
    <property type="entry name" value="GAF"/>
</dbReference>
<dbReference type="InterPro" id="IPR005467">
    <property type="entry name" value="His_kinase_dom"/>
</dbReference>
<feature type="domain" description="PAC" evidence="12">
    <location>
        <begin position="1665"/>
        <end position="1717"/>
    </location>
</feature>
<dbReference type="SUPFAM" id="SSF55781">
    <property type="entry name" value="GAF domain-like"/>
    <property type="match status" value="1"/>
</dbReference>
<dbReference type="SUPFAM" id="SSF52540">
    <property type="entry name" value="P-loop containing nucleoside triphosphate hydrolases"/>
    <property type="match status" value="1"/>
</dbReference>
<dbReference type="Pfam" id="PF02518">
    <property type="entry name" value="HATPase_c"/>
    <property type="match status" value="1"/>
</dbReference>
<evidence type="ECO:0000256" key="3">
    <source>
        <dbReference type="ARBA" id="ARBA00022553"/>
    </source>
</evidence>
<dbReference type="InterPro" id="IPR053159">
    <property type="entry name" value="Hybrid_Histidine_Kinase"/>
</dbReference>
<evidence type="ECO:0000256" key="8">
    <source>
        <dbReference type="ARBA" id="ARBA00023012"/>
    </source>
</evidence>
<dbReference type="NCBIfam" id="TIGR00229">
    <property type="entry name" value="sensory_box"/>
    <property type="match status" value="3"/>
</dbReference>
<dbReference type="InterPro" id="IPR004358">
    <property type="entry name" value="Sig_transdc_His_kin-like_C"/>
</dbReference>
<feature type="domain" description="Histidine kinase" evidence="10">
    <location>
        <begin position="1865"/>
        <end position="2079"/>
    </location>
</feature>
<evidence type="ECO:0000256" key="6">
    <source>
        <dbReference type="ARBA" id="ARBA00022777"/>
    </source>
</evidence>
<evidence type="ECO:0000256" key="4">
    <source>
        <dbReference type="ARBA" id="ARBA00022679"/>
    </source>
</evidence>
<dbReference type="SMART" id="SM00065">
    <property type="entry name" value="GAF"/>
    <property type="match status" value="1"/>
</dbReference>
<dbReference type="GO" id="GO:0005524">
    <property type="term" value="F:ATP binding"/>
    <property type="evidence" value="ECO:0007669"/>
    <property type="project" value="UniProtKB-KW"/>
</dbReference>
<dbReference type="PANTHER" id="PTHR43642">
    <property type="entry name" value="HYBRID SIGNAL TRANSDUCTION HISTIDINE KINASE G"/>
    <property type="match status" value="1"/>
</dbReference>
<dbReference type="Pfam" id="PF01590">
    <property type="entry name" value="GAF"/>
    <property type="match status" value="1"/>
</dbReference>
<evidence type="ECO:0000313" key="14">
    <source>
        <dbReference type="Proteomes" id="UP000220353"/>
    </source>
</evidence>
<dbReference type="InterPro" id="IPR036097">
    <property type="entry name" value="HisK_dim/P_sf"/>
</dbReference>
<dbReference type="PROSITE" id="PS50109">
    <property type="entry name" value="HIS_KIN"/>
    <property type="match status" value="1"/>
</dbReference>
<dbReference type="Gene3D" id="1.10.287.130">
    <property type="match status" value="1"/>
</dbReference>
<evidence type="ECO:0000259" key="11">
    <source>
        <dbReference type="PROSITE" id="PS50112"/>
    </source>
</evidence>
<dbReference type="InterPro" id="IPR000014">
    <property type="entry name" value="PAS"/>
</dbReference>
<proteinExistence type="predicted"/>
<dbReference type="SMART" id="SM00387">
    <property type="entry name" value="HATPase_c"/>
    <property type="match status" value="1"/>
</dbReference>
<evidence type="ECO:0000259" key="12">
    <source>
        <dbReference type="PROSITE" id="PS50113"/>
    </source>
</evidence>
<feature type="domain" description="Protein kinase" evidence="9">
    <location>
        <begin position="1"/>
        <end position="269"/>
    </location>
</feature>
<dbReference type="EC" id="2.7.13.3" evidence="2"/>
<dbReference type="Pfam" id="PF00069">
    <property type="entry name" value="Pkinase"/>
    <property type="match status" value="1"/>
</dbReference>
<gene>
    <name evidence="13" type="ORF">CO661_31585</name>
</gene>
<feature type="domain" description="PAS" evidence="11">
    <location>
        <begin position="1718"/>
        <end position="1788"/>
    </location>
</feature>
<dbReference type="InterPro" id="IPR003594">
    <property type="entry name" value="HATPase_dom"/>
</dbReference>
<dbReference type="InterPro" id="IPR013767">
    <property type="entry name" value="PAS_fold"/>
</dbReference>
<dbReference type="SUPFAM" id="SSF55874">
    <property type="entry name" value="ATPase domain of HSP90 chaperone/DNA topoisomerase II/histidine kinase"/>
    <property type="match status" value="1"/>
</dbReference>
<dbReference type="SMART" id="SM00091">
    <property type="entry name" value="PAS"/>
    <property type="match status" value="3"/>
</dbReference>
<dbReference type="CDD" id="cd00130">
    <property type="entry name" value="PAS"/>
    <property type="match status" value="3"/>
</dbReference>
<comment type="catalytic activity">
    <reaction evidence="1">
        <text>ATP + protein L-histidine = ADP + protein N-phospho-L-histidine.</text>
        <dbReference type="EC" id="2.7.13.3"/>
    </reaction>
</comment>
<comment type="caution">
    <text evidence="13">The sequence shown here is derived from an EMBL/GenBank/DDBJ whole genome shotgun (WGS) entry which is preliminary data.</text>
</comment>
<dbReference type="SMART" id="SM00086">
    <property type="entry name" value="PAC"/>
    <property type="match status" value="3"/>
</dbReference>
<protein>
    <recommendedName>
        <fullName evidence="2">histidine kinase</fullName>
        <ecNumber evidence="2">2.7.13.3</ecNumber>
    </recommendedName>
</protein>
<keyword evidence="5" id="KW-0547">Nucleotide-binding</keyword>
<dbReference type="PROSITE" id="PS50011">
    <property type="entry name" value="PROTEIN_KINASE_DOM"/>
    <property type="match status" value="1"/>
</dbReference>
<dbReference type="Proteomes" id="UP000220353">
    <property type="component" value="Unassembled WGS sequence"/>
</dbReference>
<feature type="domain" description="PAC" evidence="12">
    <location>
        <begin position="1795"/>
        <end position="1845"/>
    </location>
</feature>
<name>A0A2A6LP82_RHIFR</name>
<evidence type="ECO:0000313" key="13">
    <source>
        <dbReference type="EMBL" id="PDT44046.1"/>
    </source>
</evidence>
<dbReference type="CDD" id="cd14014">
    <property type="entry name" value="STKc_PknB_like"/>
    <property type="match status" value="1"/>
</dbReference>
<keyword evidence="4" id="KW-0808">Transferase</keyword>
<reference evidence="13 14" key="1">
    <citation type="submission" date="2017-09" db="EMBL/GenBank/DDBJ databases">
        <title>Comparative genomics of rhizobia isolated from Phaseolus vulgaris in China.</title>
        <authorList>
            <person name="Tong W."/>
        </authorList>
    </citation>
    <scope>NUCLEOTIDE SEQUENCE [LARGE SCALE GENOMIC DNA]</scope>
    <source>
        <strain evidence="13 14">PCH1</strain>
    </source>
</reference>
<dbReference type="InterPro" id="IPR001610">
    <property type="entry name" value="PAC"/>
</dbReference>
<dbReference type="SUPFAM" id="SSF47384">
    <property type="entry name" value="Homodimeric domain of signal transducing histidine kinase"/>
    <property type="match status" value="1"/>
</dbReference>
<dbReference type="Gene3D" id="3.40.50.300">
    <property type="entry name" value="P-loop containing nucleotide triphosphate hydrolases"/>
    <property type="match status" value="1"/>
</dbReference>
<evidence type="ECO:0000256" key="2">
    <source>
        <dbReference type="ARBA" id="ARBA00012438"/>
    </source>
</evidence>
<dbReference type="Gene3D" id="1.10.510.10">
    <property type="entry name" value="Transferase(Phosphotransferase) domain 1"/>
    <property type="match status" value="1"/>
</dbReference>
<dbReference type="GO" id="GO:0006355">
    <property type="term" value="P:regulation of DNA-templated transcription"/>
    <property type="evidence" value="ECO:0007669"/>
    <property type="project" value="InterPro"/>
</dbReference>